<proteinExistence type="predicted"/>
<feature type="signal peptide" evidence="3">
    <location>
        <begin position="1"/>
        <end position="22"/>
    </location>
</feature>
<dbReference type="Pfam" id="PF08139">
    <property type="entry name" value="LPAM_1"/>
    <property type="match status" value="1"/>
</dbReference>
<dbReference type="KEGG" id="cgh:CGC50_08060"/>
<organism evidence="5 7">
    <name type="scientific">Capnocytophaga gingivalis</name>
    <dbReference type="NCBI Taxonomy" id="1017"/>
    <lineage>
        <taxon>Bacteria</taxon>
        <taxon>Pseudomonadati</taxon>
        <taxon>Bacteroidota</taxon>
        <taxon>Flavobacteriia</taxon>
        <taxon>Flavobacteriales</taxon>
        <taxon>Flavobacteriaceae</taxon>
        <taxon>Capnocytophaga</taxon>
    </lineage>
</organism>
<dbReference type="Pfam" id="PF18942">
    <property type="entry name" value="DUF5689"/>
    <property type="match status" value="1"/>
</dbReference>
<dbReference type="EMBL" id="JAYKBV010000004">
    <property type="protein sequence ID" value="MEB3039895.1"/>
    <property type="molecule type" value="Genomic_DNA"/>
</dbReference>
<dbReference type="GeneID" id="84808506"/>
<evidence type="ECO:0000313" key="5">
    <source>
        <dbReference type="EMBL" id="ATA87114.1"/>
    </source>
</evidence>
<feature type="chain" id="PRO_5013032735" description="Type IV secretion system putative lipoprotein virB7" evidence="3">
    <location>
        <begin position="23"/>
        <end position="277"/>
    </location>
</feature>
<evidence type="ECO:0000256" key="2">
    <source>
        <dbReference type="ARBA" id="ARBA00022729"/>
    </source>
</evidence>
<dbReference type="PROSITE" id="PS51257">
    <property type="entry name" value="PROKAR_LIPOPROTEIN"/>
    <property type="match status" value="1"/>
</dbReference>
<accession>A0A250FPV2</accession>
<dbReference type="InterPro" id="IPR012640">
    <property type="entry name" value="Membr_lipoprot_lipid_attach_CS"/>
</dbReference>
<feature type="domain" description="DUF5689" evidence="4">
    <location>
        <begin position="45"/>
        <end position="273"/>
    </location>
</feature>
<name>A0A250FPV2_9FLAO</name>
<dbReference type="EMBL" id="CP022386">
    <property type="protein sequence ID" value="ATA87114.1"/>
    <property type="molecule type" value="Genomic_DNA"/>
</dbReference>
<reference evidence="6 8" key="3">
    <citation type="submission" date="2023-12" db="EMBL/GenBank/DDBJ databases">
        <title>Genomic sequences of Capnocytophaga and Parvimonas strains.</title>
        <authorList>
            <person name="Watt R.M."/>
            <person name="Wang M."/>
            <person name="Yang T."/>
            <person name="Tong W.M."/>
        </authorList>
    </citation>
    <scope>NUCLEOTIDE SEQUENCE [LARGE SCALE GENOMIC DNA]</scope>
    <source>
        <strain evidence="6 8">CCUG 13156</strain>
    </source>
</reference>
<protein>
    <recommendedName>
        <fullName evidence="1">Type IV secretion system putative lipoprotein virB7</fullName>
    </recommendedName>
</protein>
<dbReference type="OrthoDB" id="1492759at2"/>
<keyword evidence="2 3" id="KW-0732">Signal</keyword>
<gene>
    <name evidence="5" type="ORF">CGC50_08060</name>
    <name evidence="6" type="ORF">VJJ49_04205</name>
</gene>
<evidence type="ECO:0000256" key="3">
    <source>
        <dbReference type="SAM" id="SignalP"/>
    </source>
</evidence>
<evidence type="ECO:0000313" key="8">
    <source>
        <dbReference type="Proteomes" id="UP001324270"/>
    </source>
</evidence>
<keyword evidence="8" id="KW-1185">Reference proteome</keyword>
<dbReference type="InterPro" id="IPR043744">
    <property type="entry name" value="DUF5689"/>
</dbReference>
<dbReference type="Proteomes" id="UP001324270">
    <property type="component" value="Unassembled WGS sequence"/>
</dbReference>
<evidence type="ECO:0000313" key="6">
    <source>
        <dbReference type="EMBL" id="MEB3039895.1"/>
    </source>
</evidence>
<evidence type="ECO:0000313" key="7">
    <source>
        <dbReference type="Proteomes" id="UP000217250"/>
    </source>
</evidence>
<dbReference type="Proteomes" id="UP000217250">
    <property type="component" value="Chromosome"/>
</dbReference>
<reference evidence="7" key="2">
    <citation type="submission" date="2017-06" db="EMBL/GenBank/DDBJ databases">
        <title>Capnocytophaga spp. assemblies.</title>
        <authorList>
            <person name="Gulvik C.A."/>
        </authorList>
    </citation>
    <scope>NUCLEOTIDE SEQUENCE [LARGE SCALE GENOMIC DNA]</scope>
    <source>
        <strain evidence="7">H1496</strain>
    </source>
</reference>
<reference evidence="5" key="1">
    <citation type="journal article" date="2017" name="Genome Announc.">
        <title>Twelve Complete Reference Genomes of Clinical Isolates in the Capnocytophaga Genus.</title>
        <authorList>
            <person name="Villarma A."/>
            <person name="Gulvik C.A."/>
            <person name="Rowe L.A."/>
            <person name="Sheth M."/>
            <person name="Juieng P."/>
            <person name="Nicholson A.C."/>
            <person name="Loparev V.N."/>
            <person name="McQuiston J.R."/>
        </authorList>
    </citation>
    <scope>NUCLEOTIDE SEQUENCE</scope>
    <source>
        <strain evidence="5">H1496</strain>
    </source>
</reference>
<evidence type="ECO:0000259" key="4">
    <source>
        <dbReference type="Pfam" id="PF18942"/>
    </source>
</evidence>
<dbReference type="RefSeq" id="WP_095910410.1">
    <property type="nucleotide sequence ID" value="NZ_CAUPZR010000006.1"/>
</dbReference>
<dbReference type="AlphaFoldDB" id="A0A250FPV2"/>
<evidence type="ECO:0000256" key="1">
    <source>
        <dbReference type="ARBA" id="ARBA00017922"/>
    </source>
</evidence>
<sequence>MKKIVYFALSLALLSSCSKVSGFDTPDVQQLEKQQQEKANAFNGTRITYAQLRAKVTPSFTQYTDNDAFEGYVISSDEAGNFYKKVYVQAPDKSGTIAVAIDKKGLYGEYPVGTKVQVRLKGTTVWYSGRYSTLEVGYGHGKTTGGNVKISNLPSAMYQEVLVSTGEKIGIDQLATTFDNLSFDKQAQNNKLLILNGVSFENSAVGKTFHISTNQYNTTYNLTDGAGGTLPFLTSSFAAYIKDIVPSGRLRITGVLTRYGSSPQFYINSVNDIQKIN</sequence>